<dbReference type="EMBL" id="CM017633">
    <property type="protein sequence ID" value="TYH47267.1"/>
    <property type="molecule type" value="Genomic_DNA"/>
</dbReference>
<gene>
    <name evidence="1" type="ORF">ES332_D11G399300v1</name>
</gene>
<keyword evidence="2" id="KW-1185">Reference proteome</keyword>
<dbReference type="AlphaFoldDB" id="A0A5D2IXF0"/>
<reference evidence="1 2" key="1">
    <citation type="submission" date="2019-07" db="EMBL/GenBank/DDBJ databases">
        <title>WGS assembly of Gossypium tomentosum.</title>
        <authorList>
            <person name="Chen Z.J."/>
            <person name="Sreedasyam A."/>
            <person name="Ando A."/>
            <person name="Song Q."/>
            <person name="De L."/>
            <person name="Hulse-Kemp A."/>
            <person name="Ding M."/>
            <person name="Ye W."/>
            <person name="Kirkbride R."/>
            <person name="Jenkins J."/>
            <person name="Plott C."/>
            <person name="Lovell J."/>
            <person name="Lin Y.-M."/>
            <person name="Vaughn R."/>
            <person name="Liu B."/>
            <person name="Li W."/>
            <person name="Simpson S."/>
            <person name="Scheffler B."/>
            <person name="Saski C."/>
            <person name="Grover C."/>
            <person name="Hu G."/>
            <person name="Conover J."/>
            <person name="Carlson J."/>
            <person name="Shu S."/>
            <person name="Boston L."/>
            <person name="Williams M."/>
            <person name="Peterson D."/>
            <person name="Mcgee K."/>
            <person name="Jones D."/>
            <person name="Wendel J."/>
            <person name="Stelly D."/>
            <person name="Grimwood J."/>
            <person name="Schmutz J."/>
        </authorList>
    </citation>
    <scope>NUCLEOTIDE SEQUENCE [LARGE SCALE GENOMIC DNA]</scope>
    <source>
        <strain evidence="1">7179.01</strain>
    </source>
</reference>
<dbReference type="Proteomes" id="UP000322667">
    <property type="component" value="Chromosome D11"/>
</dbReference>
<sequence length="56" mass="6475">MHSSSADLSMALCSHEILLSMHICSFFFFFSLLKSHSVCILHQLILELVYIDDLWT</sequence>
<accession>A0A5D2IXF0</accession>
<name>A0A5D2IXF0_GOSTO</name>
<protein>
    <submittedName>
        <fullName evidence="1">Uncharacterized protein</fullName>
    </submittedName>
</protein>
<proteinExistence type="predicted"/>
<evidence type="ECO:0000313" key="2">
    <source>
        <dbReference type="Proteomes" id="UP000322667"/>
    </source>
</evidence>
<evidence type="ECO:0000313" key="1">
    <source>
        <dbReference type="EMBL" id="TYH47267.1"/>
    </source>
</evidence>
<organism evidence="1 2">
    <name type="scientific">Gossypium tomentosum</name>
    <name type="common">Hawaiian cotton</name>
    <name type="synonym">Gossypium sandvicense</name>
    <dbReference type="NCBI Taxonomy" id="34277"/>
    <lineage>
        <taxon>Eukaryota</taxon>
        <taxon>Viridiplantae</taxon>
        <taxon>Streptophyta</taxon>
        <taxon>Embryophyta</taxon>
        <taxon>Tracheophyta</taxon>
        <taxon>Spermatophyta</taxon>
        <taxon>Magnoliopsida</taxon>
        <taxon>eudicotyledons</taxon>
        <taxon>Gunneridae</taxon>
        <taxon>Pentapetalae</taxon>
        <taxon>rosids</taxon>
        <taxon>malvids</taxon>
        <taxon>Malvales</taxon>
        <taxon>Malvaceae</taxon>
        <taxon>Malvoideae</taxon>
        <taxon>Gossypium</taxon>
    </lineage>
</organism>